<organism evidence="1 2">
    <name type="scientific">Rhizophagus irregularis</name>
    <dbReference type="NCBI Taxonomy" id="588596"/>
    <lineage>
        <taxon>Eukaryota</taxon>
        <taxon>Fungi</taxon>
        <taxon>Fungi incertae sedis</taxon>
        <taxon>Mucoromycota</taxon>
        <taxon>Glomeromycotina</taxon>
        <taxon>Glomeromycetes</taxon>
        <taxon>Glomerales</taxon>
        <taxon>Glomeraceae</taxon>
        <taxon>Rhizophagus</taxon>
    </lineage>
</organism>
<protein>
    <submittedName>
        <fullName evidence="1">Uncharacterized protein</fullName>
    </submittedName>
</protein>
<reference evidence="1 2" key="2">
    <citation type="submission" date="2017-09" db="EMBL/GenBank/DDBJ databases">
        <title>Extensive intraspecific genome diversity in a model arbuscular mycorrhizal fungus.</title>
        <authorList>
            <person name="Chen E.C."/>
            <person name="Morin E."/>
            <person name="Beaudet D."/>
            <person name="Noel J."/>
            <person name="Ndikumana S."/>
            <person name="Charron P."/>
            <person name="St-Onge C."/>
            <person name="Giorgi J."/>
            <person name="Grigoriev I.V."/>
            <person name="Roux C."/>
            <person name="Martin F.M."/>
            <person name="Corradi N."/>
        </authorList>
    </citation>
    <scope>NUCLEOTIDE SEQUENCE [LARGE SCALE GENOMIC DNA]</scope>
    <source>
        <strain evidence="1 2">A5</strain>
    </source>
</reference>
<name>A0A2N0NDH5_9GLOM</name>
<comment type="caution">
    <text evidence="1">The sequence shown here is derived from an EMBL/GenBank/DDBJ whole genome shotgun (WGS) entry which is preliminary data.</text>
</comment>
<evidence type="ECO:0000313" key="2">
    <source>
        <dbReference type="Proteomes" id="UP000232722"/>
    </source>
</evidence>
<reference evidence="1 2" key="1">
    <citation type="submission" date="2016-04" db="EMBL/GenBank/DDBJ databases">
        <title>Genome analyses suggest a sexual origin of heterokaryosis in a supposedly ancient asexual fungus.</title>
        <authorList>
            <person name="Ropars J."/>
            <person name="Sedzielewska K."/>
            <person name="Noel J."/>
            <person name="Charron P."/>
            <person name="Farinelli L."/>
            <person name="Marton T."/>
            <person name="Kruger M."/>
            <person name="Pelin A."/>
            <person name="Brachmann A."/>
            <person name="Corradi N."/>
        </authorList>
    </citation>
    <scope>NUCLEOTIDE SEQUENCE [LARGE SCALE GENOMIC DNA]</scope>
    <source>
        <strain evidence="1 2">A5</strain>
    </source>
</reference>
<evidence type="ECO:0000313" key="1">
    <source>
        <dbReference type="EMBL" id="PKB92620.1"/>
    </source>
</evidence>
<accession>A0A2N0NDH5</accession>
<dbReference type="Proteomes" id="UP000232722">
    <property type="component" value="Unassembled WGS sequence"/>
</dbReference>
<dbReference type="AlphaFoldDB" id="A0A2N0NDH5"/>
<gene>
    <name evidence="1" type="ORF">RhiirA5_444028</name>
</gene>
<dbReference type="VEuPathDB" id="FungiDB:RhiirFUN_023539"/>
<dbReference type="EMBL" id="LLXJ01010462">
    <property type="protein sequence ID" value="PKB92620.1"/>
    <property type="molecule type" value="Genomic_DNA"/>
</dbReference>
<sequence>MAHEDTNAHVDLCPAHYNAINPLLKKFKIKLIALILANNDSSFTLDIESRINNSNLFKLLPNVLESALLPDEKGHIIIPNDQLWILLLHHLIPQELVVLFNDYFSKKRDRERHLIKYITDFISELTVITWSSRSRSFKKWEKSINITSRDKKSYRNNKFKRRPDEIDSALTDSARITRSRSRYTKYYHNWYLGIL</sequence>
<dbReference type="VEuPathDB" id="FungiDB:RhiirA1_475628"/>
<proteinExistence type="predicted"/>